<evidence type="ECO:0000256" key="9">
    <source>
        <dbReference type="ARBA" id="ARBA00040345"/>
    </source>
</evidence>
<keyword evidence="2" id="KW-1003">Cell membrane</keyword>
<dbReference type="InterPro" id="IPR001173">
    <property type="entry name" value="Glyco_trans_2-like"/>
</dbReference>
<dbReference type="EMBL" id="BSER01000003">
    <property type="protein sequence ID" value="GLJ94662.1"/>
    <property type="molecule type" value="Genomic_DNA"/>
</dbReference>
<dbReference type="AlphaFoldDB" id="A0A9W6HKS1"/>
<evidence type="ECO:0000256" key="5">
    <source>
        <dbReference type="ARBA" id="ARBA00023136"/>
    </source>
</evidence>
<dbReference type="PANTHER" id="PTHR43646">
    <property type="entry name" value="GLYCOSYLTRANSFERASE"/>
    <property type="match status" value="1"/>
</dbReference>
<comment type="subcellular location">
    <subcellularLocation>
        <location evidence="1">Cell membrane</location>
    </subcellularLocation>
</comment>
<dbReference type="GO" id="GO:0005886">
    <property type="term" value="C:plasma membrane"/>
    <property type="evidence" value="ECO:0007669"/>
    <property type="project" value="UniProtKB-SubCell"/>
</dbReference>
<reference evidence="11" key="1">
    <citation type="journal article" date="2014" name="Int. J. Syst. Evol. Microbiol.">
        <title>Complete genome sequence of Corynebacterium casei LMG S-19264T (=DSM 44701T), isolated from a smear-ripened cheese.</title>
        <authorList>
            <consortium name="US DOE Joint Genome Institute (JGI-PGF)"/>
            <person name="Walter F."/>
            <person name="Albersmeier A."/>
            <person name="Kalinowski J."/>
            <person name="Ruckert C."/>
        </authorList>
    </citation>
    <scope>NUCLEOTIDE SEQUENCE</scope>
    <source>
        <strain evidence="11">VKM Ac-1940</strain>
    </source>
</reference>
<reference evidence="11" key="2">
    <citation type="submission" date="2023-01" db="EMBL/GenBank/DDBJ databases">
        <authorList>
            <person name="Sun Q."/>
            <person name="Evtushenko L."/>
        </authorList>
    </citation>
    <scope>NUCLEOTIDE SEQUENCE</scope>
    <source>
        <strain evidence="11">VKM Ac-1940</strain>
    </source>
</reference>
<evidence type="ECO:0000256" key="7">
    <source>
        <dbReference type="ARBA" id="ARBA00037904"/>
    </source>
</evidence>
<organism evidence="11 12">
    <name type="scientific">Microbacterium dextranolyticum</name>
    <dbReference type="NCBI Taxonomy" id="36806"/>
    <lineage>
        <taxon>Bacteria</taxon>
        <taxon>Bacillati</taxon>
        <taxon>Actinomycetota</taxon>
        <taxon>Actinomycetes</taxon>
        <taxon>Micrococcales</taxon>
        <taxon>Microbacteriaceae</taxon>
        <taxon>Microbacterium</taxon>
    </lineage>
</organism>
<evidence type="ECO:0000313" key="11">
    <source>
        <dbReference type="EMBL" id="GLJ94662.1"/>
    </source>
</evidence>
<protein>
    <recommendedName>
        <fullName evidence="9">4,4'-diaponeurosporenoate glycosyltransferase</fullName>
    </recommendedName>
</protein>
<comment type="similarity">
    <text evidence="8">Belongs to the glycosyltransferase 2 family. CrtQ subfamily.</text>
</comment>
<evidence type="ECO:0000256" key="4">
    <source>
        <dbReference type="ARBA" id="ARBA00022679"/>
    </source>
</evidence>
<keyword evidence="5" id="KW-0472">Membrane</keyword>
<evidence type="ECO:0000313" key="12">
    <source>
        <dbReference type="Proteomes" id="UP001142291"/>
    </source>
</evidence>
<dbReference type="Pfam" id="PF00535">
    <property type="entry name" value="Glycos_transf_2"/>
    <property type="match status" value="1"/>
</dbReference>
<gene>
    <name evidence="11" type="ORF">GCM10017591_07230</name>
</gene>
<accession>A0A9W6HKS1</accession>
<dbReference type="GO" id="GO:0016757">
    <property type="term" value="F:glycosyltransferase activity"/>
    <property type="evidence" value="ECO:0007669"/>
    <property type="project" value="UniProtKB-KW"/>
</dbReference>
<dbReference type="PANTHER" id="PTHR43646:SF2">
    <property type="entry name" value="GLYCOSYLTRANSFERASE 2-LIKE DOMAIN-CONTAINING PROTEIN"/>
    <property type="match status" value="1"/>
</dbReference>
<keyword evidence="4 11" id="KW-0808">Transferase</keyword>
<keyword evidence="12" id="KW-1185">Reference proteome</keyword>
<dbReference type="Gene3D" id="3.90.550.10">
    <property type="entry name" value="Spore Coat Polysaccharide Biosynthesis Protein SpsA, Chain A"/>
    <property type="match status" value="1"/>
</dbReference>
<evidence type="ECO:0000256" key="3">
    <source>
        <dbReference type="ARBA" id="ARBA00022676"/>
    </source>
</evidence>
<dbReference type="RefSeq" id="WP_271202458.1">
    <property type="nucleotide sequence ID" value="NZ_BAAAUR010000010.1"/>
</dbReference>
<evidence type="ECO:0000256" key="2">
    <source>
        <dbReference type="ARBA" id="ARBA00022475"/>
    </source>
</evidence>
<comment type="function">
    <text evidence="6">Catalyzes the glycosylation of 4,4'-diaponeurosporenoate, i.e. the esterification of glucose at the C1'' position with the carboxyl group of 4,4'-diaponeurosporenic acid, to form glycosyl-4,4'-diaponeurosporenoate. This is a step in the biosynthesis of staphyloxanthin, an orange pigment present in most staphylococci strains.</text>
</comment>
<comment type="caution">
    <text evidence="11">The sequence shown here is derived from an EMBL/GenBank/DDBJ whole genome shotgun (WGS) entry which is preliminary data.</text>
</comment>
<proteinExistence type="inferred from homology"/>
<evidence type="ECO:0000259" key="10">
    <source>
        <dbReference type="Pfam" id="PF00535"/>
    </source>
</evidence>
<evidence type="ECO:0000256" key="1">
    <source>
        <dbReference type="ARBA" id="ARBA00004236"/>
    </source>
</evidence>
<dbReference type="InterPro" id="IPR029044">
    <property type="entry name" value="Nucleotide-diphossugar_trans"/>
</dbReference>
<comment type="pathway">
    <text evidence="7">Carotenoid biosynthesis; staphyloxanthin biosynthesis; staphyloxanthin from farnesyl diphosphate: step 4/5.</text>
</comment>
<feature type="domain" description="Glycosyltransferase 2-like" evidence="10">
    <location>
        <begin position="10"/>
        <end position="146"/>
    </location>
</feature>
<dbReference type="SUPFAM" id="SSF53448">
    <property type="entry name" value="Nucleotide-diphospho-sugar transferases"/>
    <property type="match status" value="1"/>
</dbReference>
<evidence type="ECO:0000256" key="8">
    <source>
        <dbReference type="ARBA" id="ARBA00038120"/>
    </source>
</evidence>
<evidence type="ECO:0000256" key="6">
    <source>
        <dbReference type="ARBA" id="ARBA00037281"/>
    </source>
</evidence>
<name>A0A9W6HKS1_9MICO</name>
<keyword evidence="3" id="KW-0328">Glycosyltransferase</keyword>
<dbReference type="Proteomes" id="UP001142291">
    <property type="component" value="Unassembled WGS sequence"/>
</dbReference>
<sequence length="242" mass="25620">MNAGIEAVVVAVPVHDEEELLDACLDSILRAVTAARTRLREVVVCVALDRCSDGSARIARRHGVSTVVLEAGAVGAARAAATARGLDLVSPLPLPRIWTAHTDADSVVPPHWLIHQLDLAAAGAGLVIGTVRPRFDDLDEERVHAWRQTHVDGEANGHVHGANLGIRADVLRGAGGFPPLATHEDVRVVERARAAGAVEIASDGAWVLTSGRTVGRAPDGYARYLRDDLLHAWDADAVEARG</sequence>